<dbReference type="SMART" id="SM00020">
    <property type="entry name" value="Tryp_SPc"/>
    <property type="match status" value="1"/>
</dbReference>
<dbReference type="GO" id="GO:0006508">
    <property type="term" value="P:proteolysis"/>
    <property type="evidence" value="ECO:0007669"/>
    <property type="project" value="InterPro"/>
</dbReference>
<protein>
    <recommendedName>
        <fullName evidence="5">Phenoloxidase-activating factor 2</fullName>
    </recommendedName>
    <alternativeName>
        <fullName evidence="6">Prophenoloxidase-activating factor II</fullName>
    </alternativeName>
</protein>
<dbReference type="PANTHER" id="PTHR24256">
    <property type="entry name" value="TRYPTASE-RELATED"/>
    <property type="match status" value="1"/>
</dbReference>
<reference evidence="9 10" key="1">
    <citation type="journal article" date="2007" name="Nature">
        <title>Evolution of genes and genomes on the Drosophila phylogeny.</title>
        <authorList>
            <consortium name="Drosophila 12 Genomes Consortium"/>
            <person name="Clark A.G."/>
            <person name="Eisen M.B."/>
            <person name="Smith D.R."/>
            <person name="Bergman C.M."/>
            <person name="Oliver B."/>
            <person name="Markow T.A."/>
            <person name="Kaufman T.C."/>
            <person name="Kellis M."/>
            <person name="Gelbart W."/>
            <person name="Iyer V.N."/>
            <person name="Pollard D.A."/>
            <person name="Sackton T.B."/>
            <person name="Larracuente A.M."/>
            <person name="Singh N.D."/>
            <person name="Abad J.P."/>
            <person name="Abt D.N."/>
            <person name="Adryan B."/>
            <person name="Aguade M."/>
            <person name="Akashi H."/>
            <person name="Anderson W.W."/>
            <person name="Aquadro C.F."/>
            <person name="Ardell D.H."/>
            <person name="Arguello R."/>
            <person name="Artieri C.G."/>
            <person name="Barbash D.A."/>
            <person name="Barker D."/>
            <person name="Barsanti P."/>
            <person name="Batterham P."/>
            <person name="Batzoglou S."/>
            <person name="Begun D."/>
            <person name="Bhutkar A."/>
            <person name="Blanco E."/>
            <person name="Bosak S.A."/>
            <person name="Bradley R.K."/>
            <person name="Brand A.D."/>
            <person name="Brent M.R."/>
            <person name="Brooks A.N."/>
            <person name="Brown R.H."/>
            <person name="Butlin R.K."/>
            <person name="Caggese C."/>
            <person name="Calvi B.R."/>
            <person name="Bernardo de Carvalho A."/>
            <person name="Caspi A."/>
            <person name="Castrezana S."/>
            <person name="Celniker S.E."/>
            <person name="Chang J.L."/>
            <person name="Chapple C."/>
            <person name="Chatterji S."/>
            <person name="Chinwalla A."/>
            <person name="Civetta A."/>
            <person name="Clifton S.W."/>
            <person name="Comeron J.M."/>
            <person name="Costello J.C."/>
            <person name="Coyne J.A."/>
            <person name="Daub J."/>
            <person name="David R.G."/>
            <person name="Delcher A.L."/>
            <person name="Delehaunty K."/>
            <person name="Do C.B."/>
            <person name="Ebling H."/>
            <person name="Edwards K."/>
            <person name="Eickbush T."/>
            <person name="Evans J.D."/>
            <person name="Filipski A."/>
            <person name="Findeiss S."/>
            <person name="Freyhult E."/>
            <person name="Fulton L."/>
            <person name="Fulton R."/>
            <person name="Garcia A.C."/>
            <person name="Gardiner A."/>
            <person name="Garfield D.A."/>
            <person name="Garvin B.E."/>
            <person name="Gibson G."/>
            <person name="Gilbert D."/>
            <person name="Gnerre S."/>
            <person name="Godfrey J."/>
            <person name="Good R."/>
            <person name="Gotea V."/>
            <person name="Gravely B."/>
            <person name="Greenberg A.J."/>
            <person name="Griffiths-Jones S."/>
            <person name="Gross S."/>
            <person name="Guigo R."/>
            <person name="Gustafson E.A."/>
            <person name="Haerty W."/>
            <person name="Hahn M.W."/>
            <person name="Halligan D.L."/>
            <person name="Halpern A.L."/>
            <person name="Halter G.M."/>
            <person name="Han M.V."/>
            <person name="Heger A."/>
            <person name="Hillier L."/>
            <person name="Hinrichs A.S."/>
            <person name="Holmes I."/>
            <person name="Hoskins R.A."/>
            <person name="Hubisz M.J."/>
            <person name="Hultmark D."/>
            <person name="Huntley M.A."/>
            <person name="Jaffe D.B."/>
            <person name="Jagadeeshan S."/>
            <person name="Jeck W.R."/>
            <person name="Johnson J."/>
            <person name="Jones C.D."/>
            <person name="Jordan W.C."/>
            <person name="Karpen G.H."/>
            <person name="Kataoka E."/>
            <person name="Keightley P.D."/>
            <person name="Kheradpour P."/>
            <person name="Kirkness E.F."/>
            <person name="Koerich L.B."/>
            <person name="Kristiansen K."/>
            <person name="Kudrna D."/>
            <person name="Kulathinal R.J."/>
            <person name="Kumar S."/>
            <person name="Kwok R."/>
            <person name="Lander E."/>
            <person name="Langley C.H."/>
            <person name="Lapoint R."/>
            <person name="Lazzaro B.P."/>
            <person name="Lee S.J."/>
            <person name="Levesque L."/>
            <person name="Li R."/>
            <person name="Lin C.F."/>
            <person name="Lin M.F."/>
            <person name="Lindblad-Toh K."/>
            <person name="Llopart A."/>
            <person name="Long M."/>
            <person name="Low L."/>
            <person name="Lozovsky E."/>
            <person name="Lu J."/>
            <person name="Luo M."/>
            <person name="Machado C.A."/>
            <person name="Makalowski W."/>
            <person name="Marzo M."/>
            <person name="Matsuda M."/>
            <person name="Matzkin L."/>
            <person name="McAllister B."/>
            <person name="McBride C.S."/>
            <person name="McKernan B."/>
            <person name="McKernan K."/>
            <person name="Mendez-Lago M."/>
            <person name="Minx P."/>
            <person name="Mollenhauer M.U."/>
            <person name="Montooth K."/>
            <person name="Mount S.M."/>
            <person name="Mu X."/>
            <person name="Myers E."/>
            <person name="Negre B."/>
            <person name="Newfeld S."/>
            <person name="Nielsen R."/>
            <person name="Noor M.A."/>
            <person name="O'Grady P."/>
            <person name="Pachter L."/>
            <person name="Papaceit M."/>
            <person name="Parisi M.J."/>
            <person name="Parisi M."/>
            <person name="Parts L."/>
            <person name="Pedersen J.S."/>
            <person name="Pesole G."/>
            <person name="Phillippy A.M."/>
            <person name="Ponting C.P."/>
            <person name="Pop M."/>
            <person name="Porcelli D."/>
            <person name="Powell J.R."/>
            <person name="Prohaska S."/>
            <person name="Pruitt K."/>
            <person name="Puig M."/>
            <person name="Quesneville H."/>
            <person name="Ram K.R."/>
            <person name="Rand D."/>
            <person name="Rasmussen M.D."/>
            <person name="Reed L.K."/>
            <person name="Reenan R."/>
            <person name="Reily A."/>
            <person name="Remington K.A."/>
            <person name="Rieger T.T."/>
            <person name="Ritchie M.G."/>
            <person name="Robin C."/>
            <person name="Rogers Y.H."/>
            <person name="Rohde C."/>
            <person name="Rozas J."/>
            <person name="Rubenfield M.J."/>
            <person name="Ruiz A."/>
            <person name="Russo S."/>
            <person name="Salzberg S.L."/>
            <person name="Sanchez-Gracia A."/>
            <person name="Saranga D.J."/>
            <person name="Sato H."/>
            <person name="Schaeffer S.W."/>
            <person name="Schatz M.C."/>
            <person name="Schlenke T."/>
            <person name="Schwartz R."/>
            <person name="Segarra C."/>
            <person name="Singh R.S."/>
            <person name="Sirot L."/>
            <person name="Sirota M."/>
            <person name="Sisneros N.B."/>
            <person name="Smith C.D."/>
            <person name="Smith T.F."/>
            <person name="Spieth J."/>
            <person name="Stage D.E."/>
            <person name="Stark A."/>
            <person name="Stephan W."/>
            <person name="Strausberg R.L."/>
            <person name="Strempel S."/>
            <person name="Sturgill D."/>
            <person name="Sutton G."/>
            <person name="Sutton G.G."/>
            <person name="Tao W."/>
            <person name="Teichmann S."/>
            <person name="Tobari Y.N."/>
            <person name="Tomimura Y."/>
            <person name="Tsolas J.M."/>
            <person name="Valente V.L."/>
            <person name="Venter E."/>
            <person name="Venter J.C."/>
            <person name="Vicario S."/>
            <person name="Vieira F.G."/>
            <person name="Vilella A.J."/>
            <person name="Villasante A."/>
            <person name="Walenz B."/>
            <person name="Wang J."/>
            <person name="Wasserman M."/>
            <person name="Watts T."/>
            <person name="Wilson D."/>
            <person name="Wilson R.K."/>
            <person name="Wing R.A."/>
            <person name="Wolfner M.F."/>
            <person name="Wong A."/>
            <person name="Wong G.K."/>
            <person name="Wu C.I."/>
            <person name="Wu G."/>
            <person name="Yamamoto D."/>
            <person name="Yang H.P."/>
            <person name="Yang S.P."/>
            <person name="Yorke J.A."/>
            <person name="Yoshida K."/>
            <person name="Zdobnov E."/>
            <person name="Zhang P."/>
            <person name="Zhang Y."/>
            <person name="Zimin A.V."/>
            <person name="Baldwin J."/>
            <person name="Abdouelleil A."/>
            <person name="Abdulkadir J."/>
            <person name="Abebe A."/>
            <person name="Abera B."/>
            <person name="Abreu J."/>
            <person name="Acer S.C."/>
            <person name="Aftuck L."/>
            <person name="Alexander A."/>
            <person name="An P."/>
            <person name="Anderson E."/>
            <person name="Anderson S."/>
            <person name="Arachi H."/>
            <person name="Azer M."/>
            <person name="Bachantsang P."/>
            <person name="Barry A."/>
            <person name="Bayul T."/>
            <person name="Berlin A."/>
            <person name="Bessette D."/>
            <person name="Bloom T."/>
            <person name="Blye J."/>
            <person name="Boguslavskiy L."/>
            <person name="Bonnet C."/>
            <person name="Boukhgalter B."/>
            <person name="Bourzgui I."/>
            <person name="Brown A."/>
            <person name="Cahill P."/>
            <person name="Channer S."/>
            <person name="Cheshatsang Y."/>
            <person name="Chuda L."/>
            <person name="Citroen M."/>
            <person name="Collymore A."/>
            <person name="Cooke P."/>
            <person name="Costello M."/>
            <person name="D'Aco K."/>
            <person name="Daza R."/>
            <person name="De Haan G."/>
            <person name="DeGray S."/>
            <person name="DeMaso C."/>
            <person name="Dhargay N."/>
            <person name="Dooley K."/>
            <person name="Dooley E."/>
            <person name="Doricent M."/>
            <person name="Dorje P."/>
            <person name="Dorjee K."/>
            <person name="Dupes A."/>
            <person name="Elong R."/>
            <person name="Falk J."/>
            <person name="Farina A."/>
            <person name="Faro S."/>
            <person name="Ferguson D."/>
            <person name="Fisher S."/>
            <person name="Foley C.D."/>
            <person name="Franke A."/>
            <person name="Friedrich D."/>
            <person name="Gadbois L."/>
            <person name="Gearin G."/>
            <person name="Gearin C.R."/>
            <person name="Giannoukos G."/>
            <person name="Goode T."/>
            <person name="Graham J."/>
            <person name="Grandbois E."/>
            <person name="Grewal S."/>
            <person name="Gyaltsen K."/>
            <person name="Hafez N."/>
            <person name="Hagos B."/>
            <person name="Hall J."/>
            <person name="Henson C."/>
            <person name="Hollinger A."/>
            <person name="Honan T."/>
            <person name="Huard M.D."/>
            <person name="Hughes L."/>
            <person name="Hurhula B."/>
            <person name="Husby M.E."/>
            <person name="Kamat A."/>
            <person name="Kanga B."/>
            <person name="Kashin S."/>
            <person name="Khazanovich D."/>
            <person name="Kisner P."/>
            <person name="Lance K."/>
            <person name="Lara M."/>
            <person name="Lee W."/>
            <person name="Lennon N."/>
            <person name="Letendre F."/>
            <person name="LeVine R."/>
            <person name="Lipovsky A."/>
            <person name="Liu X."/>
            <person name="Liu J."/>
            <person name="Liu S."/>
            <person name="Lokyitsang T."/>
            <person name="Lokyitsang Y."/>
            <person name="Lubonja R."/>
            <person name="Lui A."/>
            <person name="MacDonald P."/>
            <person name="Magnisalis V."/>
            <person name="Maru K."/>
            <person name="Matthews C."/>
            <person name="McCusker W."/>
            <person name="McDonough S."/>
            <person name="Mehta T."/>
            <person name="Meldrim J."/>
            <person name="Meneus L."/>
            <person name="Mihai O."/>
            <person name="Mihalev A."/>
            <person name="Mihova T."/>
            <person name="Mittelman R."/>
            <person name="Mlenga V."/>
            <person name="Montmayeur A."/>
            <person name="Mulrain L."/>
            <person name="Navidi A."/>
            <person name="Naylor J."/>
            <person name="Negash T."/>
            <person name="Nguyen T."/>
            <person name="Nguyen N."/>
            <person name="Nicol R."/>
            <person name="Norbu C."/>
            <person name="Norbu N."/>
            <person name="Novod N."/>
            <person name="O'Neill B."/>
            <person name="Osman S."/>
            <person name="Markiewicz E."/>
            <person name="Oyono O.L."/>
            <person name="Patti C."/>
            <person name="Phunkhang P."/>
            <person name="Pierre F."/>
            <person name="Priest M."/>
            <person name="Raghuraman S."/>
            <person name="Rege F."/>
            <person name="Reyes R."/>
            <person name="Rise C."/>
            <person name="Rogov P."/>
            <person name="Ross K."/>
            <person name="Ryan E."/>
            <person name="Settipalli S."/>
            <person name="Shea T."/>
            <person name="Sherpa N."/>
            <person name="Shi L."/>
            <person name="Shih D."/>
            <person name="Sparrow T."/>
            <person name="Spaulding J."/>
            <person name="Stalker J."/>
            <person name="Stange-Thomann N."/>
            <person name="Stavropoulos S."/>
            <person name="Stone C."/>
            <person name="Strader C."/>
            <person name="Tesfaye S."/>
            <person name="Thomson T."/>
            <person name="Thoulutsang Y."/>
            <person name="Thoulutsang D."/>
            <person name="Topham K."/>
            <person name="Topping I."/>
            <person name="Tsamla T."/>
            <person name="Vassiliev H."/>
            <person name="Vo A."/>
            <person name="Wangchuk T."/>
            <person name="Wangdi T."/>
            <person name="Weiand M."/>
            <person name="Wilkinson J."/>
            <person name="Wilson A."/>
            <person name="Yadav S."/>
            <person name="Young G."/>
            <person name="Yu Q."/>
            <person name="Zembek L."/>
            <person name="Zhong D."/>
            <person name="Zimmer A."/>
            <person name="Zwirko Z."/>
            <person name="Jaffe D.B."/>
            <person name="Alvarez P."/>
            <person name="Brockman W."/>
            <person name="Butler J."/>
            <person name="Chin C."/>
            <person name="Gnerre S."/>
            <person name="Grabherr M."/>
            <person name="Kleber M."/>
            <person name="Mauceli E."/>
            <person name="MacCallum I."/>
        </authorList>
    </citation>
    <scope>NUCLEOTIDE SEQUENCE [LARGE SCALE GENOMIC DNA]</scope>
    <source>
        <strain evidence="10">white501</strain>
    </source>
</reference>
<accession>B4Q6I1</accession>
<dbReference type="HOGENOM" id="CLU_006842_0_3_1"/>
<organism evidence="9 10">
    <name type="scientific">Drosophila simulans</name>
    <name type="common">Fruit fly</name>
    <dbReference type="NCBI Taxonomy" id="7240"/>
    <lineage>
        <taxon>Eukaryota</taxon>
        <taxon>Metazoa</taxon>
        <taxon>Ecdysozoa</taxon>
        <taxon>Arthropoda</taxon>
        <taxon>Hexapoda</taxon>
        <taxon>Insecta</taxon>
        <taxon>Pterygota</taxon>
        <taxon>Neoptera</taxon>
        <taxon>Endopterygota</taxon>
        <taxon>Diptera</taxon>
        <taxon>Brachycera</taxon>
        <taxon>Muscomorpha</taxon>
        <taxon>Ephydroidea</taxon>
        <taxon>Drosophilidae</taxon>
        <taxon>Drosophila</taxon>
        <taxon>Sophophora</taxon>
    </lineage>
</organism>
<dbReference type="Gene3D" id="2.40.10.10">
    <property type="entry name" value="Trypsin-like serine proteases"/>
    <property type="match status" value="2"/>
</dbReference>
<proteinExistence type="inferred from homology"/>
<evidence type="ECO:0000256" key="7">
    <source>
        <dbReference type="SAM" id="SignalP"/>
    </source>
</evidence>
<keyword evidence="7" id="KW-0732">Signal</keyword>
<dbReference type="InterPro" id="IPR001314">
    <property type="entry name" value="Peptidase_S1A"/>
</dbReference>
<evidence type="ECO:0000313" key="10">
    <source>
        <dbReference type="Proteomes" id="UP000000304"/>
    </source>
</evidence>
<dbReference type="STRING" id="7240.B4Q6I1"/>
<name>B4Q6I1_DROSI</name>
<keyword evidence="3" id="KW-1015">Disulfide bond</keyword>
<dbReference type="EMBL" id="CM000361">
    <property type="protein sequence ID" value="EDX05163.1"/>
    <property type="molecule type" value="Genomic_DNA"/>
</dbReference>
<dbReference type="InterPro" id="IPR043504">
    <property type="entry name" value="Peptidase_S1_PA_chymotrypsin"/>
</dbReference>
<feature type="chain" id="PRO_5002823085" description="Phenoloxidase-activating factor 2" evidence="7">
    <location>
        <begin position="20"/>
        <end position="362"/>
    </location>
</feature>
<gene>
    <name evidence="9" type="primary">Dsim\GD21938</name>
    <name evidence="9" type="ORF">Dsim_GD21938</name>
</gene>
<evidence type="ECO:0000256" key="5">
    <source>
        <dbReference type="ARBA" id="ARBA00068096"/>
    </source>
</evidence>
<dbReference type="PRINTS" id="PR00722">
    <property type="entry name" value="CHYMOTRYPSIN"/>
</dbReference>
<sequence>MYGKLSIFCLLLAVYNSDAIPCWNSKENTCVPRHLCRIGAEAERPVIQFRDLSMAYWECPPATICCRKSKVVPNIDPSRPLQCGHVNSLELSSTMKRHQYTAREAEVPWMVALLDARNLEYWAGGSLIAPDVVLTAAFVTEKLNEYQLIVRAGEWDLLTKQEQGQHKDVSIRKIVRHYGFNRTNGANNVALLFLKKPLELTHHINLICLPPPNRNFIYNRCIVSGWGKKNFEDMAYMNVQKKIDVPLVDRSRCQRQLQGIFGKNFYLDRSLMCAGGEIGKDACKGDGGSPLACPLQSDPNRYEQVGIVNYGLGCGTTIPAVYTDVSKMRTWIDYQIRENSNAYQPQNADDGGKLRKEYFRNL</sequence>
<evidence type="ECO:0000256" key="4">
    <source>
        <dbReference type="ARBA" id="ARBA00024195"/>
    </source>
</evidence>
<dbReference type="OMA" id="WGKKNIN"/>
<evidence type="ECO:0000256" key="3">
    <source>
        <dbReference type="ARBA" id="ARBA00023157"/>
    </source>
</evidence>
<dbReference type="PhylomeDB" id="B4Q6I1"/>
<dbReference type="InterPro" id="IPR001254">
    <property type="entry name" value="Trypsin_dom"/>
</dbReference>
<evidence type="ECO:0000259" key="8">
    <source>
        <dbReference type="PROSITE" id="PS50240"/>
    </source>
</evidence>
<dbReference type="GO" id="GO:0005576">
    <property type="term" value="C:extracellular region"/>
    <property type="evidence" value="ECO:0007669"/>
    <property type="project" value="UniProtKB-SubCell"/>
</dbReference>
<dbReference type="InterPro" id="IPR009003">
    <property type="entry name" value="Peptidase_S1_PA"/>
</dbReference>
<evidence type="ECO:0000256" key="1">
    <source>
        <dbReference type="ARBA" id="ARBA00004613"/>
    </source>
</evidence>
<evidence type="ECO:0000256" key="6">
    <source>
        <dbReference type="ARBA" id="ARBA00076468"/>
    </source>
</evidence>
<dbReference type="InterPro" id="IPR051487">
    <property type="entry name" value="Ser/Thr_Proteases_Immune/Dev"/>
</dbReference>
<dbReference type="AlphaFoldDB" id="B4Q6I1"/>
<dbReference type="GO" id="GO:0004252">
    <property type="term" value="F:serine-type endopeptidase activity"/>
    <property type="evidence" value="ECO:0007669"/>
    <property type="project" value="InterPro"/>
</dbReference>
<dbReference type="Pfam" id="PF00089">
    <property type="entry name" value="Trypsin"/>
    <property type="match status" value="1"/>
</dbReference>
<dbReference type="PROSITE" id="PS50240">
    <property type="entry name" value="TRYPSIN_DOM"/>
    <property type="match status" value="1"/>
</dbReference>
<dbReference type="Proteomes" id="UP000000304">
    <property type="component" value="Chromosome 2L"/>
</dbReference>
<comment type="subcellular location">
    <subcellularLocation>
        <location evidence="1">Secreted</location>
    </subcellularLocation>
</comment>
<dbReference type="MEROPS" id="S01.960"/>
<dbReference type="SMR" id="B4Q6I1"/>
<evidence type="ECO:0000256" key="2">
    <source>
        <dbReference type="ARBA" id="ARBA00022525"/>
    </source>
</evidence>
<dbReference type="OrthoDB" id="6261922at2759"/>
<feature type="signal peptide" evidence="7">
    <location>
        <begin position="1"/>
        <end position="19"/>
    </location>
</feature>
<keyword evidence="2" id="KW-0964">Secreted</keyword>
<feature type="domain" description="Peptidase S1" evidence="8">
    <location>
        <begin position="81"/>
        <end position="337"/>
    </location>
</feature>
<dbReference type="SUPFAM" id="SSF50494">
    <property type="entry name" value="Trypsin-like serine proteases"/>
    <property type="match status" value="1"/>
</dbReference>
<comment type="similarity">
    <text evidence="4">Belongs to the peptidase S1 family. CLIP subfamily.</text>
</comment>
<evidence type="ECO:0000313" key="9">
    <source>
        <dbReference type="EMBL" id="EDX05163.1"/>
    </source>
</evidence>
<dbReference type="FunFam" id="2.40.10.10:FF:000038">
    <property type="entry name" value="Serine protease"/>
    <property type="match status" value="1"/>
</dbReference>
<dbReference type="CDD" id="cd00190">
    <property type="entry name" value="Tryp_SPc"/>
    <property type="match status" value="1"/>
</dbReference>
<keyword evidence="10" id="KW-1185">Reference proteome</keyword>